<feature type="compositionally biased region" description="Polar residues" evidence="1">
    <location>
        <begin position="57"/>
        <end position="66"/>
    </location>
</feature>
<feature type="non-terminal residue" evidence="2">
    <location>
        <position position="1"/>
    </location>
</feature>
<dbReference type="AlphaFoldDB" id="A0A1B6LDX6"/>
<feature type="non-terminal residue" evidence="2">
    <location>
        <position position="115"/>
    </location>
</feature>
<dbReference type="EMBL" id="GEBQ01018088">
    <property type="protein sequence ID" value="JAT21889.1"/>
    <property type="molecule type" value="Transcribed_RNA"/>
</dbReference>
<evidence type="ECO:0000313" key="2">
    <source>
        <dbReference type="EMBL" id="JAT21889.1"/>
    </source>
</evidence>
<name>A0A1B6LDX6_9HEMI</name>
<proteinExistence type="predicted"/>
<accession>A0A1B6LDX6</accession>
<gene>
    <name evidence="2" type="ORF">g.54504</name>
</gene>
<evidence type="ECO:0000256" key="1">
    <source>
        <dbReference type="SAM" id="MobiDB-lite"/>
    </source>
</evidence>
<organism evidence="2">
    <name type="scientific">Graphocephala atropunctata</name>
    <dbReference type="NCBI Taxonomy" id="36148"/>
    <lineage>
        <taxon>Eukaryota</taxon>
        <taxon>Metazoa</taxon>
        <taxon>Ecdysozoa</taxon>
        <taxon>Arthropoda</taxon>
        <taxon>Hexapoda</taxon>
        <taxon>Insecta</taxon>
        <taxon>Pterygota</taxon>
        <taxon>Neoptera</taxon>
        <taxon>Paraneoptera</taxon>
        <taxon>Hemiptera</taxon>
        <taxon>Auchenorrhyncha</taxon>
        <taxon>Membracoidea</taxon>
        <taxon>Cicadellidae</taxon>
        <taxon>Cicadellinae</taxon>
        <taxon>Cicadellini</taxon>
        <taxon>Graphocephala</taxon>
    </lineage>
</organism>
<protein>
    <submittedName>
        <fullName evidence="2">Uncharacterized protein</fullName>
    </submittedName>
</protein>
<feature type="region of interest" description="Disordered" evidence="1">
    <location>
        <begin position="49"/>
        <end position="75"/>
    </location>
</feature>
<reference evidence="2" key="1">
    <citation type="submission" date="2015-11" db="EMBL/GenBank/DDBJ databases">
        <title>De novo transcriptome assembly of four potential Pierce s Disease insect vectors from Arizona vineyards.</title>
        <authorList>
            <person name="Tassone E.E."/>
        </authorList>
    </citation>
    <scope>NUCLEOTIDE SEQUENCE</scope>
</reference>
<sequence length="115" mass="13168">QTLVIGSVVAVILLFSFRRSYVCTYVRHKSILYIRSNLAGDKFKMEANVSQKESESIPPTTDSSPRTSDRFDQERKGKSVYRTFVRLIVKTMRAPPLPPIQLPQSAVVVKVRRVW</sequence>